<protein>
    <submittedName>
        <fullName evidence="1">Uncharacterized protein</fullName>
    </submittedName>
</protein>
<dbReference type="EMBL" id="CAKMUD010000085">
    <property type="protein sequence ID" value="CAH1597121.1"/>
    <property type="molecule type" value="Genomic_DNA"/>
</dbReference>
<sequence length="39" mass="4670">MLVSERITIWVKDKSLSKQKFGADVSHLVLLRWMILKLW</sequence>
<dbReference type="AlphaFoldDB" id="A0AAU9QSB2"/>
<gene>
    <name evidence="1" type="ORF">THF1A12_310040</name>
</gene>
<organism evidence="1 2">
    <name type="scientific">Vibrio jasicida</name>
    <dbReference type="NCBI Taxonomy" id="766224"/>
    <lineage>
        <taxon>Bacteria</taxon>
        <taxon>Pseudomonadati</taxon>
        <taxon>Pseudomonadota</taxon>
        <taxon>Gammaproteobacteria</taxon>
        <taxon>Vibrionales</taxon>
        <taxon>Vibrionaceae</taxon>
        <taxon>Vibrio</taxon>
    </lineage>
</organism>
<name>A0AAU9QSB2_9VIBR</name>
<evidence type="ECO:0000313" key="2">
    <source>
        <dbReference type="Proteomes" id="UP001295462"/>
    </source>
</evidence>
<reference evidence="1" key="1">
    <citation type="submission" date="2022-01" db="EMBL/GenBank/DDBJ databases">
        <authorList>
            <person name="Lagorce A."/>
        </authorList>
    </citation>
    <scope>NUCLEOTIDE SEQUENCE</scope>
    <source>
        <strain evidence="1">Th15_F1_A12</strain>
    </source>
</reference>
<dbReference type="Proteomes" id="UP001295462">
    <property type="component" value="Unassembled WGS sequence"/>
</dbReference>
<accession>A0AAU9QSB2</accession>
<comment type="caution">
    <text evidence="1">The sequence shown here is derived from an EMBL/GenBank/DDBJ whole genome shotgun (WGS) entry which is preliminary data.</text>
</comment>
<evidence type="ECO:0000313" key="1">
    <source>
        <dbReference type="EMBL" id="CAH1597121.1"/>
    </source>
</evidence>
<proteinExistence type="predicted"/>